<dbReference type="SUPFAM" id="SSF53706">
    <property type="entry name" value="Formate dehydrogenase/DMSO reductase, domains 1-3"/>
    <property type="match status" value="1"/>
</dbReference>
<dbReference type="GO" id="GO:0018493">
    <property type="term" value="F:formylmethanofuran dehydrogenase activity"/>
    <property type="evidence" value="ECO:0007669"/>
    <property type="project" value="InterPro"/>
</dbReference>
<accession>A0A2U3JYV8</accession>
<dbReference type="Gene3D" id="3.40.228.10">
    <property type="entry name" value="Dimethylsulfoxide Reductase, domain 2"/>
    <property type="match status" value="2"/>
</dbReference>
<gene>
    <name evidence="2" type="primary">fhcB</name>
    <name evidence="2" type="ORF">SBF1_1120005</name>
</gene>
<dbReference type="GO" id="GO:0016740">
    <property type="term" value="F:transferase activity"/>
    <property type="evidence" value="ECO:0007669"/>
    <property type="project" value="UniProtKB-KW"/>
</dbReference>
<dbReference type="PANTHER" id="PTHR43105">
    <property type="entry name" value="RESPIRATORY NITRATE REDUCTASE"/>
    <property type="match status" value="1"/>
</dbReference>
<dbReference type="InterPro" id="IPR050123">
    <property type="entry name" value="Prok_molybdopt-oxidoreductase"/>
</dbReference>
<dbReference type="CDD" id="cd02761">
    <property type="entry name" value="MopB_FmdB-FwdB"/>
    <property type="match status" value="1"/>
</dbReference>
<dbReference type="PANTHER" id="PTHR43105:SF14">
    <property type="entry name" value="FORMATE DEHYDROGENASE H"/>
    <property type="match status" value="1"/>
</dbReference>
<evidence type="ECO:0000313" key="2">
    <source>
        <dbReference type="EMBL" id="SPF32605.1"/>
    </source>
</evidence>
<dbReference type="GO" id="GO:0022904">
    <property type="term" value="P:respiratory electron transport chain"/>
    <property type="evidence" value="ECO:0007669"/>
    <property type="project" value="TreeGrafter"/>
</dbReference>
<reference evidence="3" key="1">
    <citation type="submission" date="2018-02" db="EMBL/GenBank/DDBJ databases">
        <authorList>
            <person name="Hausmann B."/>
        </authorList>
    </citation>
    <scope>NUCLEOTIDE SEQUENCE [LARGE SCALE GENOMIC DNA]</scope>
    <source>
        <strain evidence="3">Peat soil MAG SbF1</strain>
    </source>
</reference>
<organism evidence="2 3">
    <name type="scientific">Candidatus Desulfosporosinus infrequens</name>
    <dbReference type="NCBI Taxonomy" id="2043169"/>
    <lineage>
        <taxon>Bacteria</taxon>
        <taxon>Bacillati</taxon>
        <taxon>Bacillota</taxon>
        <taxon>Clostridia</taxon>
        <taxon>Eubacteriales</taxon>
        <taxon>Desulfitobacteriaceae</taxon>
        <taxon>Desulfosporosinus</taxon>
    </lineage>
</organism>
<proteinExistence type="predicted"/>
<dbReference type="NCBIfam" id="TIGR03129">
    <property type="entry name" value="one_C_dehyd_B"/>
    <property type="match status" value="1"/>
</dbReference>
<dbReference type="EMBL" id="OMOF01000016">
    <property type="protein sequence ID" value="SPF32605.1"/>
    <property type="molecule type" value="Genomic_DNA"/>
</dbReference>
<dbReference type="GO" id="GO:0016020">
    <property type="term" value="C:membrane"/>
    <property type="evidence" value="ECO:0007669"/>
    <property type="project" value="TreeGrafter"/>
</dbReference>
<evidence type="ECO:0000313" key="3">
    <source>
        <dbReference type="Proteomes" id="UP000238916"/>
    </source>
</evidence>
<dbReference type="InterPro" id="IPR016457">
    <property type="entry name" value="Formylmethanofuran_DH_bsu"/>
</dbReference>
<dbReference type="GO" id="GO:0015948">
    <property type="term" value="P:methanogenesis"/>
    <property type="evidence" value="ECO:0007669"/>
    <property type="project" value="InterPro"/>
</dbReference>
<dbReference type="GO" id="GO:0003954">
    <property type="term" value="F:NADH dehydrogenase activity"/>
    <property type="evidence" value="ECO:0007669"/>
    <property type="project" value="TreeGrafter"/>
</dbReference>
<protein>
    <submittedName>
        <fullName evidence="2">Formyltransferase/hydrolase complex Fhc, subunit B</fullName>
    </submittedName>
</protein>
<keyword evidence="2" id="KW-0808">Transferase</keyword>
<keyword evidence="1" id="KW-0560">Oxidoreductase</keyword>
<evidence type="ECO:0000256" key="1">
    <source>
        <dbReference type="ARBA" id="ARBA00023002"/>
    </source>
</evidence>
<dbReference type="OrthoDB" id="9803192at2"/>
<dbReference type="GO" id="GO:0016787">
    <property type="term" value="F:hydrolase activity"/>
    <property type="evidence" value="ECO:0007669"/>
    <property type="project" value="UniProtKB-KW"/>
</dbReference>
<dbReference type="PIRSF" id="PIRSF005646">
    <property type="entry name" value="FwdB"/>
    <property type="match status" value="1"/>
</dbReference>
<dbReference type="Proteomes" id="UP000238916">
    <property type="component" value="Unassembled WGS sequence"/>
</dbReference>
<sequence length="435" mass="47344">MSIFQDVVCTFCGCLCDDLAVEVESNTIVNVKKACQNGRHKLLNAQSNLSSLRVNGQAASLDGALDEAARILSKAHYPLVYGLSSTTTEAQREAIALTELIGGTIDNPASYRHGPGVIARQQVGLASCTLGEVRNRADLLVFWGANSLESHLRHQVRYSALAKGLFIPEGRKGRKVVVIDVEPTGIAKQADIFLQVTPGQDFEIATVLRALVKGLPLEGLGESGSVAGIPLDWWQEIAELMKACRYGVVLFGLGLTMSRGKDLNVEQVLTLVQELNHFTRFSALPMPGHGNENGSNQVLAWQTGYPFAVNFGRGYPRYGPGEFSVIDLLNRKEVDAALIIATDPADHLPQAAVRHLQSIPTIIMESQENLTTSWANIVIPVAPAGIGASGTFYRMDNVPLRVKKLIDFPCPTDVEVLRSIKERIAYAKNYQRSNL</sequence>
<dbReference type="Gene3D" id="3.40.50.740">
    <property type="match status" value="2"/>
</dbReference>
<dbReference type="AlphaFoldDB" id="A0A2U3JYV8"/>
<name>A0A2U3JYV8_9FIRM</name>
<keyword evidence="2" id="KW-0378">Hydrolase</keyword>